<dbReference type="GO" id="GO:0043041">
    <property type="term" value="P:amino acid activation for nonribosomal peptide biosynthetic process"/>
    <property type="evidence" value="ECO:0007669"/>
    <property type="project" value="TreeGrafter"/>
</dbReference>
<dbReference type="PROSITE" id="PS50075">
    <property type="entry name" value="CARRIER"/>
    <property type="match status" value="1"/>
</dbReference>
<keyword evidence="2" id="KW-0597">Phosphoprotein</keyword>
<keyword evidence="1" id="KW-0596">Phosphopantetheine</keyword>
<comment type="caution">
    <text evidence="5">The sequence shown here is derived from an EMBL/GenBank/DDBJ whole genome shotgun (WGS) entry which is preliminary data.</text>
</comment>
<dbReference type="InterPro" id="IPR042099">
    <property type="entry name" value="ANL_N_sf"/>
</dbReference>
<feature type="domain" description="Carrier" evidence="4">
    <location>
        <begin position="808"/>
        <end position="885"/>
    </location>
</feature>
<evidence type="ECO:0000256" key="2">
    <source>
        <dbReference type="ARBA" id="ARBA00022553"/>
    </source>
</evidence>
<reference evidence="5 6" key="1">
    <citation type="submission" date="2019-07" db="EMBL/GenBank/DDBJ databases">
        <title>Draft genome for Aliikangiella sp. M105.</title>
        <authorList>
            <person name="Wang G."/>
        </authorList>
    </citation>
    <scope>NUCLEOTIDE SEQUENCE [LARGE SCALE GENOMIC DNA]</scope>
    <source>
        <strain evidence="5 6">M105</strain>
    </source>
</reference>
<dbReference type="InterPro" id="IPR006162">
    <property type="entry name" value="Ppantetheine_attach_site"/>
</dbReference>
<dbReference type="SUPFAM" id="SSF47336">
    <property type="entry name" value="ACP-like"/>
    <property type="match status" value="1"/>
</dbReference>
<evidence type="ECO:0000313" key="5">
    <source>
        <dbReference type="EMBL" id="TQV84573.1"/>
    </source>
</evidence>
<dbReference type="Pfam" id="PF00550">
    <property type="entry name" value="PP-binding"/>
    <property type="match status" value="1"/>
</dbReference>
<dbReference type="InterPro" id="IPR045851">
    <property type="entry name" value="AMP-bd_C_sf"/>
</dbReference>
<dbReference type="SUPFAM" id="SSF53474">
    <property type="entry name" value="alpha/beta-Hydrolases"/>
    <property type="match status" value="1"/>
</dbReference>
<dbReference type="InterPro" id="IPR000873">
    <property type="entry name" value="AMP-dep_synth/lig_dom"/>
</dbReference>
<dbReference type="InterPro" id="IPR025110">
    <property type="entry name" value="AMP-bd_C"/>
</dbReference>
<dbReference type="Gene3D" id="3.40.50.1820">
    <property type="entry name" value="alpha/beta hydrolase"/>
    <property type="match status" value="1"/>
</dbReference>
<dbReference type="Gene3D" id="3.30.300.30">
    <property type="match status" value="1"/>
</dbReference>
<evidence type="ECO:0000256" key="1">
    <source>
        <dbReference type="ARBA" id="ARBA00022450"/>
    </source>
</evidence>
<dbReference type="InterPro" id="IPR009081">
    <property type="entry name" value="PP-bd_ACP"/>
</dbReference>
<evidence type="ECO:0000313" key="6">
    <source>
        <dbReference type="Proteomes" id="UP000315439"/>
    </source>
</evidence>
<accession>A0A545U588</accession>
<dbReference type="Gene3D" id="3.40.50.12780">
    <property type="entry name" value="N-terminal domain of ligase-like"/>
    <property type="match status" value="1"/>
</dbReference>
<gene>
    <name evidence="5" type="ORF">FLL46_23470</name>
</gene>
<feature type="region of interest" description="Disordered" evidence="3">
    <location>
        <begin position="789"/>
        <end position="810"/>
    </location>
</feature>
<organism evidence="5 6">
    <name type="scientific">Aliikangiella coralliicola</name>
    <dbReference type="NCBI Taxonomy" id="2592383"/>
    <lineage>
        <taxon>Bacteria</taxon>
        <taxon>Pseudomonadati</taxon>
        <taxon>Pseudomonadota</taxon>
        <taxon>Gammaproteobacteria</taxon>
        <taxon>Oceanospirillales</taxon>
        <taxon>Pleioneaceae</taxon>
        <taxon>Aliikangiella</taxon>
    </lineage>
</organism>
<dbReference type="PROSITE" id="PS00455">
    <property type="entry name" value="AMP_BINDING"/>
    <property type="match status" value="1"/>
</dbReference>
<dbReference type="EMBL" id="VIKS01000014">
    <property type="protein sequence ID" value="TQV84573.1"/>
    <property type="molecule type" value="Genomic_DNA"/>
</dbReference>
<dbReference type="InterPro" id="IPR010071">
    <property type="entry name" value="AA_adenyl_dom"/>
</dbReference>
<dbReference type="OrthoDB" id="9803968at2"/>
<dbReference type="PANTHER" id="PTHR45527:SF1">
    <property type="entry name" value="FATTY ACID SYNTHASE"/>
    <property type="match status" value="1"/>
</dbReference>
<name>A0A545U588_9GAMM</name>
<evidence type="ECO:0000259" key="4">
    <source>
        <dbReference type="PROSITE" id="PS50075"/>
    </source>
</evidence>
<dbReference type="GO" id="GO:0031177">
    <property type="term" value="F:phosphopantetheine binding"/>
    <property type="evidence" value="ECO:0007669"/>
    <property type="project" value="TreeGrafter"/>
</dbReference>
<protein>
    <submittedName>
        <fullName evidence="5">Amino acid adenylation domain-containing protein</fullName>
    </submittedName>
</protein>
<dbReference type="InterPro" id="IPR029058">
    <property type="entry name" value="AB_hydrolase_fold"/>
</dbReference>
<dbReference type="Pfam" id="PF13193">
    <property type="entry name" value="AMP-binding_C"/>
    <property type="match status" value="1"/>
</dbReference>
<dbReference type="Gene3D" id="1.10.1200.10">
    <property type="entry name" value="ACP-like"/>
    <property type="match status" value="1"/>
</dbReference>
<dbReference type="PROSITE" id="PS00012">
    <property type="entry name" value="PHOSPHOPANTETHEINE"/>
    <property type="match status" value="1"/>
</dbReference>
<dbReference type="CDD" id="cd05930">
    <property type="entry name" value="A_NRPS"/>
    <property type="match status" value="1"/>
</dbReference>
<dbReference type="RefSeq" id="WP_142934295.1">
    <property type="nucleotide sequence ID" value="NZ_ML660170.1"/>
</dbReference>
<keyword evidence="6" id="KW-1185">Reference proteome</keyword>
<dbReference type="PANTHER" id="PTHR45527">
    <property type="entry name" value="NONRIBOSOMAL PEPTIDE SYNTHETASE"/>
    <property type="match status" value="1"/>
</dbReference>
<dbReference type="SUPFAM" id="SSF52777">
    <property type="entry name" value="CoA-dependent acyltransferases"/>
    <property type="match status" value="1"/>
</dbReference>
<dbReference type="GO" id="GO:0044550">
    <property type="term" value="P:secondary metabolite biosynthetic process"/>
    <property type="evidence" value="ECO:0007669"/>
    <property type="project" value="TreeGrafter"/>
</dbReference>
<dbReference type="GO" id="GO:0005737">
    <property type="term" value="C:cytoplasm"/>
    <property type="evidence" value="ECO:0007669"/>
    <property type="project" value="TreeGrafter"/>
</dbReference>
<sequence length="1166" mass="131487">MQKKMESRQQVFGHSDQLKTKKLASEKVEATCLNSESALPADNSANQAASACLSDCDLQLPYSHLKTPGTPYQQACVQFNLDGTQLSPLGSEQQQQSGDQWSLLVAAVGFIISKYSGQSQLPLCLKLDTNWIKLPDHEYLLDFNADELFESVRKSIKAQCEKVQRDFSPGQPSFAENELTSPLRLICHDIAQENISVQEWTEQTRQHLSQQDEYNDLCITIVKKQDSLSVALIFNEQIFHLKTLESMAGNLRSLIIQTPKLVDRAISKIDFLSESEKNWLNTFGDGGQCQYPQTPLHFEIEKLALNQPSHPAIKYENKTLSYSELNANANQLAHYLIERGIKPGSRILVFVEPGFEIAISLLAILKYNCTYVPLDPSFPKNRLKTIIDDICPSIAITQSHLMELLDFDKKKTIAIDKISQQLSEQPTENFKLDYDLKQTAYIYYTSGTTGKPKGILANHYNLINYIRSAQEKYAINNQDIMASCARYTFSINMFELMFPLSHGATLQILKREHILNVEHMAKTLQEITFLHMGPSLLKLLLNFVKSNYQEYSSFKKLRHLSSGGDMIPPEVLQIARQLFPHAELFVIYGCSEISCMGCTWPVPTEGAIEKTFVGKPFSNTHVIVLDDYDKPVPIGVTGNVCFAGDGIVTGYLNNLKLTQEKFIQHDGKRFYRTGDRGKISYQGQLELVGRSDFQIQLRGMRIEPGEIEYHVKQVDGVRDAIAALKAVGNTDKTLVAYYVTEQGADTDSNKISEKIREYLRNNIPDYMVPSLFVRLEALPLNHNLKVDRNALPDPGEVDRSVSSSSGTKPQTDIEKQLAKIWCDVLRLKDVFLEDNFLDIGGDSLLAVDMIARVKSTLGVSLYGLDVARECLGVLANICQTDKHQEQASELPVKTITINPTESFYFGDEKSLYGTYHRPVKNESGAINTAVLICPPVGQEHVRCNYFLKNMATKLAASGHPVLRFDYFGCGDSLGVDYQATIQRWQQDQNLALSELSVRSGFDNFVVLGVRLGATIAASAFSESHLEKLILWDPVVNGTEYLNQQQVNQKELIKELRFLKLFSKIKRNPHLNQFIGFNYSKQLLKEITSIDISQCQLNHHKQVALLKTSESIQNSIEYENFVGNLDQSKVVELTENCHWTDYQKTENALTNHQILSELINLITDQPE</sequence>
<dbReference type="NCBIfam" id="TIGR01733">
    <property type="entry name" value="AA-adenyl-dom"/>
    <property type="match status" value="1"/>
</dbReference>
<dbReference type="InterPro" id="IPR020845">
    <property type="entry name" value="AMP-binding_CS"/>
</dbReference>
<evidence type="ECO:0000256" key="3">
    <source>
        <dbReference type="SAM" id="MobiDB-lite"/>
    </source>
</evidence>
<dbReference type="InterPro" id="IPR036736">
    <property type="entry name" value="ACP-like_sf"/>
</dbReference>
<dbReference type="FunFam" id="3.40.50.980:FF:000001">
    <property type="entry name" value="Non-ribosomal peptide synthetase"/>
    <property type="match status" value="1"/>
</dbReference>
<dbReference type="Proteomes" id="UP000315439">
    <property type="component" value="Unassembled WGS sequence"/>
</dbReference>
<feature type="compositionally biased region" description="Polar residues" evidence="3">
    <location>
        <begin position="800"/>
        <end position="810"/>
    </location>
</feature>
<dbReference type="AlphaFoldDB" id="A0A545U588"/>
<dbReference type="Gene3D" id="3.30.559.30">
    <property type="entry name" value="Nonribosomal peptide synthetase, condensation domain"/>
    <property type="match status" value="1"/>
</dbReference>
<dbReference type="SUPFAM" id="SSF56801">
    <property type="entry name" value="Acetyl-CoA synthetase-like"/>
    <property type="match status" value="1"/>
</dbReference>
<proteinExistence type="predicted"/>
<dbReference type="Pfam" id="PF00501">
    <property type="entry name" value="AMP-binding"/>
    <property type="match status" value="1"/>
</dbReference>